<accession>A0AAE0NTU0</accession>
<dbReference type="EMBL" id="JAULSW010000003">
    <property type="protein sequence ID" value="KAK3387618.1"/>
    <property type="molecule type" value="Genomic_DNA"/>
</dbReference>
<sequence length="147" mass="16412">MPGWILSASCLFHSQPAAGLSLLRHRQTSCLELTCNRSIFSFPFSHTCAYTTRPLVPSTSGAGPLHQLQPRPCCTLLAPFVGIYIPRPTQSSFHVDRGLFSGPFFKTSCPDYLESWYRAREITSTNSFRFEAVPRQQENIVAATPET</sequence>
<reference evidence="1" key="2">
    <citation type="submission" date="2023-06" db="EMBL/GenBank/DDBJ databases">
        <authorList>
            <consortium name="Lawrence Berkeley National Laboratory"/>
            <person name="Haridas S."/>
            <person name="Hensen N."/>
            <person name="Bonometti L."/>
            <person name="Westerberg I."/>
            <person name="Brannstrom I.O."/>
            <person name="Guillou S."/>
            <person name="Cros-Aarteil S."/>
            <person name="Calhoun S."/>
            <person name="Kuo A."/>
            <person name="Mondo S."/>
            <person name="Pangilinan J."/>
            <person name="Riley R."/>
            <person name="LaButti K."/>
            <person name="Andreopoulos B."/>
            <person name="Lipzen A."/>
            <person name="Chen C."/>
            <person name="Yanf M."/>
            <person name="Daum C."/>
            <person name="Ng V."/>
            <person name="Clum A."/>
            <person name="Steindorff A."/>
            <person name="Ohm R."/>
            <person name="Martin F."/>
            <person name="Silar P."/>
            <person name="Natvig D."/>
            <person name="Lalanne C."/>
            <person name="Gautier V."/>
            <person name="Ament-velasquez S.L."/>
            <person name="Kruys A."/>
            <person name="Hutchinson M.I."/>
            <person name="Powell A.J."/>
            <person name="Barry K."/>
            <person name="Miller A.N."/>
            <person name="Grigoriev I.V."/>
            <person name="Debuchy R."/>
            <person name="Gladieux P."/>
            <person name="Thoren M.H."/>
            <person name="Johannesson H."/>
        </authorList>
    </citation>
    <scope>NUCLEOTIDE SEQUENCE</scope>
    <source>
        <strain evidence="1">CBS 232.78</strain>
    </source>
</reference>
<protein>
    <submittedName>
        <fullName evidence="1">Uncharacterized protein</fullName>
    </submittedName>
</protein>
<name>A0AAE0NTU0_9PEZI</name>
<comment type="caution">
    <text evidence="1">The sequence shown here is derived from an EMBL/GenBank/DDBJ whole genome shotgun (WGS) entry which is preliminary data.</text>
</comment>
<gene>
    <name evidence="1" type="ORF">B0H63DRAFT_161752</name>
</gene>
<evidence type="ECO:0000313" key="2">
    <source>
        <dbReference type="Proteomes" id="UP001285441"/>
    </source>
</evidence>
<dbReference type="AlphaFoldDB" id="A0AAE0NTU0"/>
<dbReference type="Proteomes" id="UP001285441">
    <property type="component" value="Unassembled WGS sequence"/>
</dbReference>
<keyword evidence="2" id="KW-1185">Reference proteome</keyword>
<proteinExistence type="predicted"/>
<reference evidence="1" key="1">
    <citation type="journal article" date="2023" name="Mol. Phylogenet. Evol.">
        <title>Genome-scale phylogeny and comparative genomics of the fungal order Sordariales.</title>
        <authorList>
            <person name="Hensen N."/>
            <person name="Bonometti L."/>
            <person name="Westerberg I."/>
            <person name="Brannstrom I.O."/>
            <person name="Guillou S."/>
            <person name="Cros-Aarteil S."/>
            <person name="Calhoun S."/>
            <person name="Haridas S."/>
            <person name="Kuo A."/>
            <person name="Mondo S."/>
            <person name="Pangilinan J."/>
            <person name="Riley R."/>
            <person name="LaButti K."/>
            <person name="Andreopoulos B."/>
            <person name="Lipzen A."/>
            <person name="Chen C."/>
            <person name="Yan M."/>
            <person name="Daum C."/>
            <person name="Ng V."/>
            <person name="Clum A."/>
            <person name="Steindorff A."/>
            <person name="Ohm R.A."/>
            <person name="Martin F."/>
            <person name="Silar P."/>
            <person name="Natvig D.O."/>
            <person name="Lalanne C."/>
            <person name="Gautier V."/>
            <person name="Ament-Velasquez S.L."/>
            <person name="Kruys A."/>
            <person name="Hutchinson M.I."/>
            <person name="Powell A.J."/>
            <person name="Barry K."/>
            <person name="Miller A.N."/>
            <person name="Grigoriev I.V."/>
            <person name="Debuchy R."/>
            <person name="Gladieux P."/>
            <person name="Hiltunen Thoren M."/>
            <person name="Johannesson H."/>
        </authorList>
    </citation>
    <scope>NUCLEOTIDE SEQUENCE</scope>
    <source>
        <strain evidence="1">CBS 232.78</strain>
    </source>
</reference>
<organism evidence="1 2">
    <name type="scientific">Podospora didyma</name>
    <dbReference type="NCBI Taxonomy" id="330526"/>
    <lineage>
        <taxon>Eukaryota</taxon>
        <taxon>Fungi</taxon>
        <taxon>Dikarya</taxon>
        <taxon>Ascomycota</taxon>
        <taxon>Pezizomycotina</taxon>
        <taxon>Sordariomycetes</taxon>
        <taxon>Sordariomycetidae</taxon>
        <taxon>Sordariales</taxon>
        <taxon>Podosporaceae</taxon>
        <taxon>Podospora</taxon>
    </lineage>
</organism>
<evidence type="ECO:0000313" key="1">
    <source>
        <dbReference type="EMBL" id="KAK3387618.1"/>
    </source>
</evidence>